<proteinExistence type="predicted"/>
<name>A0A9E7ZXW1_9HYPH</name>
<dbReference type="EMBL" id="CP102774">
    <property type="protein sequence ID" value="UZF88006.1"/>
    <property type="molecule type" value="Genomic_DNA"/>
</dbReference>
<evidence type="ECO:0000313" key="1">
    <source>
        <dbReference type="EMBL" id="UZF88006.1"/>
    </source>
</evidence>
<organism evidence="1">
    <name type="scientific">Bosea sp. NBC_00436</name>
    <dbReference type="NCBI Taxonomy" id="2969620"/>
    <lineage>
        <taxon>Bacteria</taxon>
        <taxon>Pseudomonadati</taxon>
        <taxon>Pseudomonadota</taxon>
        <taxon>Alphaproteobacteria</taxon>
        <taxon>Hyphomicrobiales</taxon>
        <taxon>Boseaceae</taxon>
        <taxon>Bosea</taxon>
    </lineage>
</organism>
<accession>A0A9E7ZXW1</accession>
<protein>
    <submittedName>
        <fullName evidence="1">Uncharacterized protein</fullName>
    </submittedName>
</protein>
<sequence length="246" mass="27465">MTMSTPELRYWADRAALLDPACHVYNYGNSWSASVPVGENWYAMNIWGARVVGGSARVYHRLADANIDHCFKMPASYSIDAGGATSLILYARPRLIQETDTLGPAGSNRYQRDPRRLFYERLDRLKRLPLNVVEVSRPAGTLAATITETFLPNDFTRGLVTHWNCHDGAYLALMGPGSNIINTQDELDDKYPMRFTASVLLPFSRSVFDRVKLSNGSHDGTWGAQDGNQSWGGYGTAHYVKLPADW</sequence>
<gene>
    <name evidence="1" type="ORF">NWE54_04250</name>
</gene>
<dbReference type="AlphaFoldDB" id="A0A9E7ZXW1"/>
<reference evidence="1" key="1">
    <citation type="submission" date="2022-08" db="EMBL/GenBank/DDBJ databases">
        <title>Complete Genome Sequences of 2 Bosea sp. soil isolates.</title>
        <authorList>
            <person name="Alvarez Arevalo M."/>
            <person name="Sterndorff E.B."/>
            <person name="Faurdal D."/>
            <person name="Joergensen T.S."/>
            <person name="Weber T."/>
        </authorList>
    </citation>
    <scope>NUCLEOTIDE SEQUENCE</scope>
    <source>
        <strain evidence="1">NBC_00436</strain>
    </source>
</reference>